<dbReference type="EMBL" id="QJRO01000022">
    <property type="protein sequence ID" value="PYB75940.1"/>
    <property type="molecule type" value="Genomic_DNA"/>
</dbReference>
<dbReference type="CDD" id="cd06225">
    <property type="entry name" value="HAMP"/>
    <property type="match status" value="1"/>
</dbReference>
<dbReference type="PANTHER" id="PTHR32089">
    <property type="entry name" value="METHYL-ACCEPTING CHEMOTAXIS PROTEIN MCPB"/>
    <property type="match status" value="1"/>
</dbReference>
<organism evidence="15 16">
    <name type="scientific">Pseudomonas soli</name>
    <dbReference type="NCBI Taxonomy" id="1306993"/>
    <lineage>
        <taxon>Bacteria</taxon>
        <taxon>Pseudomonadati</taxon>
        <taxon>Pseudomonadota</taxon>
        <taxon>Gammaproteobacteria</taxon>
        <taxon>Pseudomonadales</taxon>
        <taxon>Pseudomonadaceae</taxon>
        <taxon>Pseudomonas</taxon>
    </lineage>
</organism>
<name>A0A2V4HYL8_9PSED</name>
<dbReference type="InterPro" id="IPR003660">
    <property type="entry name" value="HAMP_dom"/>
</dbReference>
<dbReference type="Proteomes" id="UP000247620">
    <property type="component" value="Unassembled WGS sequence"/>
</dbReference>
<dbReference type="PRINTS" id="PR00260">
    <property type="entry name" value="CHEMTRNSDUCR"/>
</dbReference>
<dbReference type="PANTHER" id="PTHR32089:SF117">
    <property type="entry name" value="METHYL ACCEPTING SENSORY TRANSDUCER WITH CACHE_1 SMALL MOLECULE BINDING DOMAIN"/>
    <property type="match status" value="1"/>
</dbReference>
<feature type="domain" description="HAMP" evidence="14">
    <location>
        <begin position="317"/>
        <end position="371"/>
    </location>
</feature>
<evidence type="ECO:0000256" key="4">
    <source>
        <dbReference type="ARBA" id="ARBA00022500"/>
    </source>
</evidence>
<evidence type="ECO:0000313" key="15">
    <source>
        <dbReference type="EMBL" id="PYB75940.1"/>
    </source>
</evidence>
<gene>
    <name evidence="15" type="ORF">DMX07_22800</name>
</gene>
<proteinExistence type="inferred from homology"/>
<evidence type="ECO:0000256" key="7">
    <source>
        <dbReference type="ARBA" id="ARBA00023136"/>
    </source>
</evidence>
<keyword evidence="3" id="KW-0488">Methylation</keyword>
<dbReference type="CDD" id="cd12912">
    <property type="entry name" value="PDC2_MCP_like"/>
    <property type="match status" value="1"/>
</dbReference>
<evidence type="ECO:0000256" key="3">
    <source>
        <dbReference type="ARBA" id="ARBA00022481"/>
    </source>
</evidence>
<dbReference type="PROSITE" id="PS50111">
    <property type="entry name" value="CHEMOTAXIS_TRANSDUC_2"/>
    <property type="match status" value="1"/>
</dbReference>
<feature type="domain" description="Methyl-accepting transducer" evidence="13">
    <location>
        <begin position="376"/>
        <end position="612"/>
    </location>
</feature>
<protein>
    <submittedName>
        <fullName evidence="15">Chemotaxis protein</fullName>
    </submittedName>
</protein>
<dbReference type="InterPro" id="IPR029151">
    <property type="entry name" value="Sensor-like_sf"/>
</dbReference>
<sequence length="648" mass="69863">MNIKQKLTWAFAIIAGLPIVLVATLVVLNLRSEARDDFLDNSSREIRQVGNAMDIFFQGITQNVDYLAAQPLVAAAADNVKKHISADAANIAPGEQDKALFDLFSRLAQSHPDYAYVSYGLKDGGYAFWPGDPKMANYDPRTRPWYQAAMANPGKTLRTAPYYWAGDDAVLVSTVRAVANTLGNPGGVVNIDVSLKGLTEIVKQIKLGESGYLILMENNGNVMVDPRDASHNFKQLASLGDGYAELAKAGKGLAEVQLNGERYMANVYPDEKLGWTFIGLIQQDEVMQTTTRLTWLIGVVALILAAVFAVVGAAFAKLIVRPINSVTSGLEDIAQGEGDLTRNLEIRGRDETAQLASWFNQFLGAIRSLIQHIGGAASKILSTSNSSTRVSGDMAEAAGRQREAVDMVSTAFHEMVATANEVARSCSQAAQSADSGQQQAREGQQQIDAAVQSVDRLSQEIEQSAQSIQQLERDSNAIQSILGTIRSIAEQTNLLALNAAIEAARAGEQGRGFAVVADEVRALAKRTADSTAEIDGLLGNLASRTAQVAEQMHASIEVSQQSVSRIGLARDSFGQIRESVDVIRDMNTQIATAAEEQHQVAEDINRHISQIHGDAQLVAELAQAARQDSESLAGLSNELDALVRRFRT</sequence>
<dbReference type="CDD" id="cd11386">
    <property type="entry name" value="MCP_signal"/>
    <property type="match status" value="1"/>
</dbReference>
<feature type="transmembrane region" description="Helical" evidence="12">
    <location>
        <begin position="293"/>
        <end position="316"/>
    </location>
</feature>
<evidence type="ECO:0000256" key="10">
    <source>
        <dbReference type="PROSITE-ProRule" id="PRU00284"/>
    </source>
</evidence>
<comment type="similarity">
    <text evidence="9">Belongs to the methyl-accepting chemotaxis (MCP) protein family.</text>
</comment>
<comment type="caution">
    <text evidence="15">The sequence shown here is derived from an EMBL/GenBank/DDBJ whole genome shotgun (WGS) entry which is preliminary data.</text>
</comment>
<feature type="compositionally biased region" description="Low complexity" evidence="11">
    <location>
        <begin position="428"/>
        <end position="446"/>
    </location>
</feature>
<evidence type="ECO:0000256" key="8">
    <source>
        <dbReference type="ARBA" id="ARBA00023224"/>
    </source>
</evidence>
<keyword evidence="8 10" id="KW-0807">Transducer</keyword>
<feature type="region of interest" description="Disordered" evidence="11">
    <location>
        <begin position="428"/>
        <end position="447"/>
    </location>
</feature>
<dbReference type="GO" id="GO:0005886">
    <property type="term" value="C:plasma membrane"/>
    <property type="evidence" value="ECO:0007669"/>
    <property type="project" value="UniProtKB-SubCell"/>
</dbReference>
<feature type="transmembrane region" description="Helical" evidence="12">
    <location>
        <begin position="7"/>
        <end position="28"/>
    </location>
</feature>
<evidence type="ECO:0000259" key="14">
    <source>
        <dbReference type="PROSITE" id="PS50885"/>
    </source>
</evidence>
<dbReference type="FunFam" id="1.10.287.950:FF:000001">
    <property type="entry name" value="Methyl-accepting chemotaxis sensory transducer"/>
    <property type="match status" value="1"/>
</dbReference>
<keyword evidence="6 12" id="KW-1133">Transmembrane helix</keyword>
<dbReference type="Pfam" id="PF00015">
    <property type="entry name" value="MCPsignal"/>
    <property type="match status" value="1"/>
</dbReference>
<evidence type="ECO:0000256" key="1">
    <source>
        <dbReference type="ARBA" id="ARBA00004651"/>
    </source>
</evidence>
<evidence type="ECO:0000256" key="6">
    <source>
        <dbReference type="ARBA" id="ARBA00022989"/>
    </source>
</evidence>
<evidence type="ECO:0000256" key="12">
    <source>
        <dbReference type="SAM" id="Phobius"/>
    </source>
</evidence>
<dbReference type="AlphaFoldDB" id="A0A2V4HYL8"/>
<evidence type="ECO:0000256" key="9">
    <source>
        <dbReference type="ARBA" id="ARBA00029447"/>
    </source>
</evidence>
<dbReference type="SMART" id="SM00283">
    <property type="entry name" value="MA"/>
    <property type="match status" value="1"/>
</dbReference>
<evidence type="ECO:0000313" key="16">
    <source>
        <dbReference type="Proteomes" id="UP000247620"/>
    </source>
</evidence>
<dbReference type="CDD" id="cd12913">
    <property type="entry name" value="PDC1_MCP_like"/>
    <property type="match status" value="1"/>
</dbReference>
<dbReference type="SUPFAM" id="SSF58104">
    <property type="entry name" value="Methyl-accepting chemotaxis protein (MCP) signaling domain"/>
    <property type="match status" value="1"/>
</dbReference>
<dbReference type="InterPro" id="IPR004089">
    <property type="entry name" value="MCPsignal_dom"/>
</dbReference>
<evidence type="ECO:0000256" key="2">
    <source>
        <dbReference type="ARBA" id="ARBA00022475"/>
    </source>
</evidence>
<evidence type="ECO:0000256" key="5">
    <source>
        <dbReference type="ARBA" id="ARBA00022692"/>
    </source>
</evidence>
<keyword evidence="7 12" id="KW-0472">Membrane</keyword>
<dbReference type="InterPro" id="IPR004090">
    <property type="entry name" value="Chemotax_Me-accpt_rcpt"/>
</dbReference>
<dbReference type="Pfam" id="PF02743">
    <property type="entry name" value="dCache_1"/>
    <property type="match status" value="1"/>
</dbReference>
<dbReference type="PROSITE" id="PS50885">
    <property type="entry name" value="HAMP"/>
    <property type="match status" value="1"/>
</dbReference>
<comment type="subcellular location">
    <subcellularLocation>
        <location evidence="1">Cell membrane</location>
        <topology evidence="1">Multi-pass membrane protein</topology>
    </subcellularLocation>
</comment>
<dbReference type="GO" id="GO:0006935">
    <property type="term" value="P:chemotaxis"/>
    <property type="evidence" value="ECO:0007669"/>
    <property type="project" value="UniProtKB-KW"/>
</dbReference>
<keyword evidence="4" id="KW-0145">Chemotaxis</keyword>
<dbReference type="Gene3D" id="3.30.450.20">
    <property type="entry name" value="PAS domain"/>
    <property type="match status" value="2"/>
</dbReference>
<reference evidence="15 16" key="1">
    <citation type="submission" date="2018-06" db="EMBL/GenBank/DDBJ databases">
        <title>Pseudomonas diversity within urban Lake Michigan freshwaters.</title>
        <authorList>
            <person name="Batrich M."/>
            <person name="Hatzopoulos T."/>
            <person name="Putonti C."/>
        </authorList>
    </citation>
    <scope>NUCLEOTIDE SEQUENCE [LARGE SCALE GENOMIC DNA]</scope>
    <source>
        <strain evidence="15 16">LBp-160603</strain>
    </source>
</reference>
<dbReference type="Gene3D" id="1.10.287.950">
    <property type="entry name" value="Methyl-accepting chemotaxis protein"/>
    <property type="match status" value="1"/>
</dbReference>
<dbReference type="GO" id="GO:0007165">
    <property type="term" value="P:signal transduction"/>
    <property type="evidence" value="ECO:0007669"/>
    <property type="project" value="UniProtKB-KW"/>
</dbReference>
<dbReference type="Pfam" id="PF00672">
    <property type="entry name" value="HAMP"/>
    <property type="match status" value="1"/>
</dbReference>
<dbReference type="SUPFAM" id="SSF103190">
    <property type="entry name" value="Sensory domain-like"/>
    <property type="match status" value="1"/>
</dbReference>
<accession>A0A2V4HYL8</accession>
<keyword evidence="2" id="KW-1003">Cell membrane</keyword>
<evidence type="ECO:0000256" key="11">
    <source>
        <dbReference type="SAM" id="MobiDB-lite"/>
    </source>
</evidence>
<dbReference type="InterPro" id="IPR033479">
    <property type="entry name" value="dCache_1"/>
</dbReference>
<keyword evidence="5 12" id="KW-0812">Transmembrane</keyword>
<dbReference type="SMART" id="SM00304">
    <property type="entry name" value="HAMP"/>
    <property type="match status" value="1"/>
</dbReference>
<evidence type="ECO:0000259" key="13">
    <source>
        <dbReference type="PROSITE" id="PS50111"/>
    </source>
</evidence>
<dbReference type="GO" id="GO:0004888">
    <property type="term" value="F:transmembrane signaling receptor activity"/>
    <property type="evidence" value="ECO:0007669"/>
    <property type="project" value="InterPro"/>
</dbReference>